<organism evidence="9 10">
    <name type="scientific">Paraburkholderia podalyriae</name>
    <dbReference type="NCBI Taxonomy" id="1938811"/>
    <lineage>
        <taxon>Bacteria</taxon>
        <taxon>Pseudomonadati</taxon>
        <taxon>Pseudomonadota</taxon>
        <taxon>Betaproteobacteria</taxon>
        <taxon>Burkholderiales</taxon>
        <taxon>Burkholderiaceae</taxon>
        <taxon>Paraburkholderia</taxon>
    </lineage>
</organism>
<feature type="transmembrane region" description="Helical" evidence="7">
    <location>
        <begin position="330"/>
        <end position="351"/>
    </location>
</feature>
<proteinExistence type="predicted"/>
<keyword evidence="2" id="KW-0813">Transport</keyword>
<name>A0ABR7PHT9_9BURK</name>
<dbReference type="PANTHER" id="PTHR23505:SF79">
    <property type="entry name" value="PROTEIN SPINSTER"/>
    <property type="match status" value="1"/>
</dbReference>
<gene>
    <name evidence="9" type="ORF">F6X42_04635</name>
</gene>
<feature type="region of interest" description="Disordered" evidence="6">
    <location>
        <begin position="1"/>
        <end position="21"/>
    </location>
</feature>
<evidence type="ECO:0000256" key="7">
    <source>
        <dbReference type="SAM" id="Phobius"/>
    </source>
</evidence>
<feature type="transmembrane region" description="Helical" evidence="7">
    <location>
        <begin position="161"/>
        <end position="187"/>
    </location>
</feature>
<dbReference type="PANTHER" id="PTHR23505">
    <property type="entry name" value="SPINSTER"/>
    <property type="match status" value="1"/>
</dbReference>
<evidence type="ECO:0000256" key="4">
    <source>
        <dbReference type="ARBA" id="ARBA00022989"/>
    </source>
</evidence>
<dbReference type="EMBL" id="VZQQ01000003">
    <property type="protein sequence ID" value="MBC8745938.1"/>
    <property type="molecule type" value="Genomic_DNA"/>
</dbReference>
<feature type="transmembrane region" description="Helical" evidence="7">
    <location>
        <begin position="392"/>
        <end position="414"/>
    </location>
</feature>
<dbReference type="InterPro" id="IPR036259">
    <property type="entry name" value="MFS_trans_sf"/>
</dbReference>
<dbReference type="Proteomes" id="UP000736373">
    <property type="component" value="Unassembled WGS sequence"/>
</dbReference>
<dbReference type="Pfam" id="PF07690">
    <property type="entry name" value="MFS_1"/>
    <property type="match status" value="1"/>
</dbReference>
<keyword evidence="10" id="KW-1185">Reference proteome</keyword>
<keyword evidence="3 7" id="KW-0812">Transmembrane</keyword>
<evidence type="ECO:0000256" key="3">
    <source>
        <dbReference type="ARBA" id="ARBA00022692"/>
    </source>
</evidence>
<feature type="transmembrane region" description="Helical" evidence="7">
    <location>
        <begin position="357"/>
        <end position="380"/>
    </location>
</feature>
<comment type="subcellular location">
    <subcellularLocation>
        <location evidence="1">Membrane</location>
        <topology evidence="1">Multi-pass membrane protein</topology>
    </subcellularLocation>
</comment>
<feature type="transmembrane region" description="Helical" evidence="7">
    <location>
        <begin position="297"/>
        <end position="318"/>
    </location>
</feature>
<feature type="domain" description="Major facilitator superfamily (MFS) profile" evidence="8">
    <location>
        <begin position="36"/>
        <end position="453"/>
    </location>
</feature>
<feature type="transmembrane region" description="Helical" evidence="7">
    <location>
        <begin position="262"/>
        <end position="285"/>
    </location>
</feature>
<dbReference type="InterPro" id="IPR020846">
    <property type="entry name" value="MFS_dom"/>
</dbReference>
<evidence type="ECO:0000256" key="5">
    <source>
        <dbReference type="ARBA" id="ARBA00023136"/>
    </source>
</evidence>
<dbReference type="PROSITE" id="PS50850">
    <property type="entry name" value="MFS"/>
    <property type="match status" value="1"/>
</dbReference>
<protein>
    <submittedName>
        <fullName evidence="9">MFS transporter</fullName>
    </submittedName>
</protein>
<feature type="transmembrane region" description="Helical" evidence="7">
    <location>
        <begin position="426"/>
        <end position="446"/>
    </location>
</feature>
<dbReference type="InterPro" id="IPR044770">
    <property type="entry name" value="MFS_spinster-like"/>
</dbReference>
<dbReference type="Gene3D" id="1.20.1250.20">
    <property type="entry name" value="MFS general substrate transporter like domains"/>
    <property type="match status" value="2"/>
</dbReference>
<feature type="transmembrane region" description="Helical" evidence="7">
    <location>
        <begin position="32"/>
        <end position="50"/>
    </location>
</feature>
<keyword evidence="4 7" id="KW-1133">Transmembrane helix</keyword>
<dbReference type="RefSeq" id="WP_187633073.1">
    <property type="nucleotide sequence ID" value="NZ_VZQQ01000003.1"/>
</dbReference>
<evidence type="ECO:0000259" key="8">
    <source>
        <dbReference type="PROSITE" id="PS50850"/>
    </source>
</evidence>
<dbReference type="SUPFAM" id="SSF103473">
    <property type="entry name" value="MFS general substrate transporter"/>
    <property type="match status" value="1"/>
</dbReference>
<accession>A0ABR7PHT9</accession>
<dbReference type="InterPro" id="IPR011701">
    <property type="entry name" value="MFS"/>
</dbReference>
<feature type="transmembrane region" description="Helical" evidence="7">
    <location>
        <begin position="70"/>
        <end position="91"/>
    </location>
</feature>
<reference evidence="9 10" key="1">
    <citation type="submission" date="2019-09" db="EMBL/GenBank/DDBJ databases">
        <title>Paraburkholderia podalyriae sp. nov., A South African Podalyria-associated rhizobium.</title>
        <authorList>
            <person name="Mavima L."/>
            <person name="Beukes C.W."/>
            <person name="Palmer M."/>
            <person name="De Meyer S.E."/>
            <person name="James E.K."/>
            <person name="Maluk M."/>
            <person name="Avontuur J.R."/>
            <person name="Chan W.Y."/>
            <person name="Venter S.N."/>
            <person name="Steenkamp E.T."/>
        </authorList>
    </citation>
    <scope>NUCLEOTIDE SEQUENCE [LARGE SCALE GENOMIC DNA]</scope>
    <source>
        <strain evidence="9 10">WC7.3b</strain>
    </source>
</reference>
<comment type="caution">
    <text evidence="9">The sequence shown here is derived from an EMBL/GenBank/DDBJ whole genome shotgun (WGS) entry which is preliminary data.</text>
</comment>
<evidence type="ECO:0000313" key="10">
    <source>
        <dbReference type="Proteomes" id="UP000736373"/>
    </source>
</evidence>
<keyword evidence="5 7" id="KW-0472">Membrane</keyword>
<sequence>MKDSTHTLPAGSPVDSPLSHASSGGTVLDSAYSWYALFIMAVACALSYIDRQLLNLLVDPVRHSLQITDTQVSLVQGAAFVSAYLIAVPIYGRLADTTNRRNVLVAGICAWSVFTALCGRAESYGELFAFRFFVGASEACIIPVCYSLIADYFSAQRMPRAVSLFHVAPLVGSGVSLVVGGLVFALANNVRTLLPILNTLAVWQMAFVLIGLPGLLVAAVVFLTVREPTRSQTTHPKAADRPYTVRETATFIWTRRGFYVRFYLSIGMFAIVILGLPAWLPTFLIRVHGAARATIGFQFGVVVIICATVGILIGPWISSAIFEKRGRSDALLRTAAWSMIAAAICCAAVPFTPDVTSTLAVTAAAVFFFSLPTGIMPTTIQLATPSRMRGTVGAFYTFSSQSIGFGLGPTSIALMTDKVFQDPKMVGSSIAIVCPIASVIACWLLFSSLKHYRRLLEERKANGALNAA</sequence>
<evidence type="ECO:0000256" key="6">
    <source>
        <dbReference type="SAM" id="MobiDB-lite"/>
    </source>
</evidence>
<feature type="transmembrane region" description="Helical" evidence="7">
    <location>
        <begin position="128"/>
        <end position="149"/>
    </location>
</feature>
<evidence type="ECO:0000256" key="2">
    <source>
        <dbReference type="ARBA" id="ARBA00022448"/>
    </source>
</evidence>
<feature type="transmembrane region" description="Helical" evidence="7">
    <location>
        <begin position="202"/>
        <end position="225"/>
    </location>
</feature>
<feature type="transmembrane region" description="Helical" evidence="7">
    <location>
        <begin position="103"/>
        <end position="122"/>
    </location>
</feature>
<evidence type="ECO:0000256" key="1">
    <source>
        <dbReference type="ARBA" id="ARBA00004141"/>
    </source>
</evidence>
<evidence type="ECO:0000313" key="9">
    <source>
        <dbReference type="EMBL" id="MBC8745938.1"/>
    </source>
</evidence>